<evidence type="ECO:0000313" key="6">
    <source>
        <dbReference type="EMBL" id="AWM31548.1"/>
    </source>
</evidence>
<dbReference type="GO" id="GO:0005829">
    <property type="term" value="C:cytosol"/>
    <property type="evidence" value="ECO:0007669"/>
    <property type="project" value="TreeGrafter"/>
</dbReference>
<evidence type="ECO:0000313" key="7">
    <source>
        <dbReference type="Proteomes" id="UP000245999"/>
    </source>
</evidence>
<reference evidence="7" key="1">
    <citation type="submission" date="2018-04" db="EMBL/GenBank/DDBJ databases">
        <title>Complete genome of Antarctic heterotrophic bacterium Hymenobacter nivis.</title>
        <authorList>
            <person name="Terashima M."/>
        </authorList>
    </citation>
    <scope>NUCLEOTIDE SEQUENCE [LARGE SCALE GENOMIC DNA]</scope>
    <source>
        <strain evidence="7">NBRC 111535</strain>
    </source>
</reference>
<dbReference type="InterPro" id="IPR014718">
    <property type="entry name" value="GH-type_carb-bd"/>
</dbReference>
<evidence type="ECO:0000256" key="2">
    <source>
        <dbReference type="ARBA" id="ARBA00011245"/>
    </source>
</evidence>
<dbReference type="AlphaFoldDB" id="A0A2Z3GFG0"/>
<dbReference type="PANTHER" id="PTHR12143:SF39">
    <property type="entry name" value="SECRETED PROTEIN"/>
    <property type="match status" value="1"/>
</dbReference>
<sequence length="121" mass="12855">MRRNYCQALLTLATLLFPGLASVAQQAPIACVNPFIGTGREGNTYPGAQAPFGMVSVSPNTTFKDYDDAVARPGYKYAGTKIRGFGLTHFSGVGCHAMQDLLFMPVSGTLDASPVGHARRT</sequence>
<dbReference type="PANTHER" id="PTHR12143">
    <property type="entry name" value="PEPTIDE N-GLYCANASE PNGASE -RELATED"/>
    <property type="match status" value="1"/>
</dbReference>
<comment type="cofactor">
    <cofactor evidence="1">
        <name>Ca(2+)</name>
        <dbReference type="ChEBI" id="CHEBI:29108"/>
    </cofactor>
</comment>
<dbReference type="InterPro" id="IPR050883">
    <property type="entry name" value="PNGase"/>
</dbReference>
<keyword evidence="7" id="KW-1185">Reference proteome</keyword>
<evidence type="ECO:0000256" key="1">
    <source>
        <dbReference type="ARBA" id="ARBA00001913"/>
    </source>
</evidence>
<evidence type="ECO:0000256" key="3">
    <source>
        <dbReference type="ARBA" id="ARBA00022837"/>
    </source>
</evidence>
<evidence type="ECO:0000256" key="4">
    <source>
        <dbReference type="SAM" id="SignalP"/>
    </source>
</evidence>
<accession>A0A2Z3GFG0</accession>
<dbReference type="GO" id="GO:0006516">
    <property type="term" value="P:glycoprotein catabolic process"/>
    <property type="evidence" value="ECO:0007669"/>
    <property type="project" value="TreeGrafter"/>
</dbReference>
<evidence type="ECO:0000259" key="5">
    <source>
        <dbReference type="Pfam" id="PF17678"/>
    </source>
</evidence>
<dbReference type="Proteomes" id="UP000245999">
    <property type="component" value="Chromosome"/>
</dbReference>
<dbReference type="GO" id="GO:0030246">
    <property type="term" value="F:carbohydrate binding"/>
    <property type="evidence" value="ECO:0007669"/>
    <property type="project" value="InterPro"/>
</dbReference>
<dbReference type="KEGG" id="hnv:DDQ68_01320"/>
<feature type="signal peptide" evidence="4">
    <location>
        <begin position="1"/>
        <end position="23"/>
    </location>
</feature>
<protein>
    <recommendedName>
        <fullName evidence="5">Glycosyl hydrolase family 92 N-terminal domain-containing protein</fullName>
    </recommendedName>
</protein>
<dbReference type="Gene3D" id="2.70.98.10">
    <property type="match status" value="1"/>
</dbReference>
<proteinExistence type="predicted"/>
<dbReference type="Pfam" id="PF17678">
    <property type="entry name" value="Glyco_hydro_92N"/>
    <property type="match status" value="1"/>
</dbReference>
<dbReference type="InterPro" id="IPR041371">
    <property type="entry name" value="GH92_N"/>
</dbReference>
<gene>
    <name evidence="6" type="ORF">DDQ68_01320</name>
</gene>
<keyword evidence="3" id="KW-0106">Calcium</keyword>
<dbReference type="EMBL" id="CP029145">
    <property type="protein sequence ID" value="AWM31548.1"/>
    <property type="molecule type" value="Genomic_DNA"/>
</dbReference>
<feature type="chain" id="PRO_5016428783" description="Glycosyl hydrolase family 92 N-terminal domain-containing protein" evidence="4">
    <location>
        <begin position="24"/>
        <end position="121"/>
    </location>
</feature>
<feature type="domain" description="Glycosyl hydrolase family 92 N-terminal" evidence="5">
    <location>
        <begin position="32"/>
        <end position="114"/>
    </location>
</feature>
<organism evidence="6 7">
    <name type="scientific">Hymenobacter nivis</name>
    <dbReference type="NCBI Taxonomy" id="1850093"/>
    <lineage>
        <taxon>Bacteria</taxon>
        <taxon>Pseudomonadati</taxon>
        <taxon>Bacteroidota</taxon>
        <taxon>Cytophagia</taxon>
        <taxon>Cytophagales</taxon>
        <taxon>Hymenobacteraceae</taxon>
        <taxon>Hymenobacter</taxon>
    </lineage>
</organism>
<name>A0A2Z3GFG0_9BACT</name>
<dbReference type="RefSeq" id="WP_109652340.1">
    <property type="nucleotide sequence ID" value="NZ_CP029145.1"/>
</dbReference>
<dbReference type="GO" id="GO:0000224">
    <property type="term" value="F:peptide-N4-(N-acetyl-beta-glucosaminyl)asparagine amidase activity"/>
    <property type="evidence" value="ECO:0007669"/>
    <property type="project" value="TreeGrafter"/>
</dbReference>
<comment type="subunit">
    <text evidence="2">Monomer.</text>
</comment>
<keyword evidence="4" id="KW-0732">Signal</keyword>
<dbReference type="OrthoDB" id="9804511at2"/>